<accession>A0AAV5DNU4</accession>
<dbReference type="InterPro" id="IPR051266">
    <property type="entry name" value="CLCR"/>
</dbReference>
<evidence type="ECO:0000313" key="3">
    <source>
        <dbReference type="Proteomes" id="UP001054889"/>
    </source>
</evidence>
<dbReference type="Proteomes" id="UP001054889">
    <property type="component" value="Unassembled WGS sequence"/>
</dbReference>
<dbReference type="AlphaFoldDB" id="A0AAV5DNU4"/>
<name>A0AAV5DNU4_ELECO</name>
<dbReference type="InterPro" id="IPR036465">
    <property type="entry name" value="vWFA_dom_sf"/>
</dbReference>
<dbReference type="SUPFAM" id="SSF53300">
    <property type="entry name" value="vWA-like"/>
    <property type="match status" value="1"/>
</dbReference>
<dbReference type="PANTHER" id="PTHR10579:SF102">
    <property type="entry name" value="EXPRESSED PROTEIN"/>
    <property type="match status" value="1"/>
</dbReference>
<evidence type="ECO:0000256" key="1">
    <source>
        <dbReference type="SAM" id="MobiDB-lite"/>
    </source>
</evidence>
<organism evidence="2 3">
    <name type="scientific">Eleusine coracana subsp. coracana</name>
    <dbReference type="NCBI Taxonomy" id="191504"/>
    <lineage>
        <taxon>Eukaryota</taxon>
        <taxon>Viridiplantae</taxon>
        <taxon>Streptophyta</taxon>
        <taxon>Embryophyta</taxon>
        <taxon>Tracheophyta</taxon>
        <taxon>Spermatophyta</taxon>
        <taxon>Magnoliopsida</taxon>
        <taxon>Liliopsida</taxon>
        <taxon>Poales</taxon>
        <taxon>Poaceae</taxon>
        <taxon>PACMAD clade</taxon>
        <taxon>Chloridoideae</taxon>
        <taxon>Cynodonteae</taxon>
        <taxon>Eleusininae</taxon>
        <taxon>Eleusine</taxon>
    </lineage>
</organism>
<proteinExistence type="predicted"/>
<reference evidence="2" key="2">
    <citation type="submission" date="2021-12" db="EMBL/GenBank/DDBJ databases">
        <title>Resequencing data analysis of finger millet.</title>
        <authorList>
            <person name="Hatakeyama M."/>
            <person name="Aluri S."/>
            <person name="Balachadran M.T."/>
            <person name="Sivarajan S.R."/>
            <person name="Poveda L."/>
            <person name="Shimizu-Inatsugi R."/>
            <person name="Schlapbach R."/>
            <person name="Sreeman S.M."/>
            <person name="Shimizu K.K."/>
        </authorList>
    </citation>
    <scope>NUCLEOTIDE SEQUENCE</scope>
</reference>
<evidence type="ECO:0008006" key="4">
    <source>
        <dbReference type="Google" id="ProtNLM"/>
    </source>
</evidence>
<sequence>MAALGREGEEPMMSLEEERWSRSSTQEGGEEGVVALRLEEGRPHVCAWGGREEGKAAALGEAERDVVAAVGLGQPDGIFSTASRLGAFHRNRRVLLQSIAAEVAFVTSVPVFPQIPSNQGRNDFHVLLNVEAAKKSRVPIDLIFVHSVSKDALLADVKKAIEFSSSQLLGTGHDDLLTIVGPSNGDDPVVDSLSAAGEAKEKMENHSTARIGGATFETLLQKATEGFDENEVVNLVKQRNYPVHTFGLGPNHESKALHRIASASTGGTYSFVDDANLRNISAALAVCVGGLKNVVVPGSSILKLEASVGVKITRIQYGVSENNPTGTESSAEIKIGMLHAGETKKIVVHLDVDVEGNKQREPQESGCGEKTLLTASFFLSSNDSAPTHKRAVCVERPQHAPAVPAPPSPLVLQQIVSFELIHLMVNISDSATSGMELVMELVDKWGTFVQDHQYWSGIDVLLAGLQEEIDAMMEYASSNSASWAAYINSWISSYETQRPTAMGSPTNVVGVFLTEDVKIMVQVAIHQQGNCPERNCFDAYELADLILTAIREKKLIGKPCSKMDANLASLVFPN</sequence>
<comment type="caution">
    <text evidence="2">The sequence shown here is derived from an EMBL/GenBank/DDBJ whole genome shotgun (WGS) entry which is preliminary data.</text>
</comment>
<protein>
    <recommendedName>
        <fullName evidence="4">VWFA domain-containing protein</fullName>
    </recommendedName>
</protein>
<dbReference type="EMBL" id="BQKI01000021">
    <property type="protein sequence ID" value="GJN12125.1"/>
    <property type="molecule type" value="Genomic_DNA"/>
</dbReference>
<evidence type="ECO:0000313" key="2">
    <source>
        <dbReference type="EMBL" id="GJN12125.1"/>
    </source>
</evidence>
<reference evidence="2" key="1">
    <citation type="journal article" date="2018" name="DNA Res.">
        <title>Multiple hybrid de novo genome assembly of finger millet, an orphan allotetraploid crop.</title>
        <authorList>
            <person name="Hatakeyama M."/>
            <person name="Aluri S."/>
            <person name="Balachadran M.T."/>
            <person name="Sivarajan S.R."/>
            <person name="Patrignani A."/>
            <person name="Gruter S."/>
            <person name="Poveda L."/>
            <person name="Shimizu-Inatsugi R."/>
            <person name="Baeten J."/>
            <person name="Francoijs K.J."/>
            <person name="Nataraja K.N."/>
            <person name="Reddy Y.A.N."/>
            <person name="Phadnis S."/>
            <person name="Ravikumar R.L."/>
            <person name="Schlapbach R."/>
            <person name="Sreeman S.M."/>
            <person name="Shimizu K.K."/>
        </authorList>
    </citation>
    <scope>NUCLEOTIDE SEQUENCE</scope>
</reference>
<keyword evidence="3" id="KW-1185">Reference proteome</keyword>
<feature type="region of interest" description="Disordered" evidence="1">
    <location>
        <begin position="1"/>
        <end position="31"/>
    </location>
</feature>
<gene>
    <name evidence="2" type="primary">ga30377</name>
    <name evidence="2" type="ORF">PR202_ga30377</name>
</gene>
<dbReference type="PANTHER" id="PTHR10579">
    <property type="entry name" value="CALCIUM-ACTIVATED CHLORIDE CHANNEL REGULATOR"/>
    <property type="match status" value="1"/>
</dbReference>